<evidence type="ECO:0000313" key="3">
    <source>
        <dbReference type="Proteomes" id="UP000027604"/>
    </source>
</evidence>
<dbReference type="EMBL" id="HG322949">
    <property type="protein sequence ID" value="CDG80706.1"/>
    <property type="molecule type" value="Genomic_DNA"/>
</dbReference>
<dbReference type="Proteomes" id="UP000027604">
    <property type="component" value="Chromosome I"/>
</dbReference>
<dbReference type="KEGG" id="jag:GJA_38"/>
<accession>W0UYI5</accession>
<organism evidence="2 3">
    <name type="scientific">Janthinobacterium agaricidamnosum NBRC 102515 = DSM 9628</name>
    <dbReference type="NCBI Taxonomy" id="1349767"/>
    <lineage>
        <taxon>Bacteria</taxon>
        <taxon>Pseudomonadati</taxon>
        <taxon>Pseudomonadota</taxon>
        <taxon>Betaproteobacteria</taxon>
        <taxon>Burkholderiales</taxon>
        <taxon>Oxalobacteraceae</taxon>
        <taxon>Janthinobacterium</taxon>
    </lineage>
</organism>
<keyword evidence="3" id="KW-1185">Reference proteome</keyword>
<sequence length="58" mass="6880">MSRHYIFFHNARRPRQPRDDSQASIVCITLLVFTFRVARCINGHPMNNAFLAITFWNQ</sequence>
<feature type="region of interest" description="Disordered" evidence="1">
    <location>
        <begin position="1"/>
        <end position="21"/>
    </location>
</feature>
<dbReference type="AlphaFoldDB" id="W0UYI5"/>
<name>W0UYI5_9BURK</name>
<proteinExistence type="predicted"/>
<gene>
    <name evidence="2" type="ORF">GJA_38</name>
</gene>
<dbReference type="PATRIC" id="fig|1349767.4.peg.3424"/>
<protein>
    <submittedName>
        <fullName evidence="2">Uncharacterized protein</fullName>
    </submittedName>
</protein>
<evidence type="ECO:0000256" key="1">
    <source>
        <dbReference type="SAM" id="MobiDB-lite"/>
    </source>
</evidence>
<reference evidence="2 3" key="1">
    <citation type="journal article" date="2015" name="Genome Announc.">
        <title>Genome Sequence of Mushroom Soft-Rot Pathogen Janthinobacterium agaricidamnosum.</title>
        <authorList>
            <person name="Graupner K."/>
            <person name="Lackner G."/>
            <person name="Hertweck C."/>
        </authorList>
    </citation>
    <scope>NUCLEOTIDE SEQUENCE [LARGE SCALE GENOMIC DNA]</scope>
    <source>
        <strain evidence="3">NBRC 102515 / DSM 9628</strain>
    </source>
</reference>
<dbReference type="HOGENOM" id="CLU_2973366_0_0_4"/>
<dbReference type="STRING" id="1349767.GJA_38"/>
<evidence type="ECO:0000313" key="2">
    <source>
        <dbReference type="EMBL" id="CDG80706.1"/>
    </source>
</evidence>